<reference evidence="5" key="1">
    <citation type="submission" date="2008-12" db="EMBL/GenBank/DDBJ databases">
        <title>Complete sequence of chromosome of Methylobacterium chloromethanicum CM4.</title>
        <authorList>
            <consortium name="US DOE Joint Genome Institute"/>
            <person name="Lucas S."/>
            <person name="Copeland A."/>
            <person name="Lapidus A."/>
            <person name="Glavina del Rio T."/>
            <person name="Dalin E."/>
            <person name="Tice H."/>
            <person name="Bruce D."/>
            <person name="Goodwin L."/>
            <person name="Pitluck S."/>
            <person name="Chertkov O."/>
            <person name="Brettin T."/>
            <person name="Detter J.C."/>
            <person name="Han C."/>
            <person name="Larimer F."/>
            <person name="Land M."/>
            <person name="Hauser L."/>
            <person name="Kyrpides N."/>
            <person name="Mikhailova N."/>
            <person name="Marx C."/>
            <person name="Richardson P."/>
        </authorList>
    </citation>
    <scope>NUCLEOTIDE SEQUENCE [LARGE SCALE GENOMIC DNA]</scope>
    <source>
        <strain evidence="5">CM4 / NCIMB 13688</strain>
    </source>
</reference>
<feature type="domain" description="HPt" evidence="3">
    <location>
        <begin position="94"/>
        <end position="185"/>
    </location>
</feature>
<keyword evidence="2" id="KW-0597">Phosphoprotein</keyword>
<protein>
    <submittedName>
        <fullName evidence="4">Putative CheA signal transduction histidine kinase</fullName>
    </submittedName>
</protein>
<evidence type="ECO:0000256" key="1">
    <source>
        <dbReference type="ARBA" id="ARBA00023012"/>
    </source>
</evidence>
<dbReference type="HOGENOM" id="CLU_1459700_0_0_5"/>
<dbReference type="InterPro" id="IPR036641">
    <property type="entry name" value="HPT_dom_sf"/>
</dbReference>
<keyword evidence="1" id="KW-0902">Two-component regulatory system</keyword>
<proteinExistence type="predicted"/>
<dbReference type="GO" id="GO:0004672">
    <property type="term" value="F:protein kinase activity"/>
    <property type="evidence" value="ECO:0007669"/>
    <property type="project" value="UniProtKB-ARBA"/>
</dbReference>
<dbReference type="PROSITE" id="PS50894">
    <property type="entry name" value="HPT"/>
    <property type="match status" value="1"/>
</dbReference>
<organism evidence="4 5">
    <name type="scientific">Methylorubrum extorquens (strain CM4 / NCIMB 13688)</name>
    <name type="common">Methylobacterium extorquens</name>
    <dbReference type="NCBI Taxonomy" id="440085"/>
    <lineage>
        <taxon>Bacteria</taxon>
        <taxon>Pseudomonadati</taxon>
        <taxon>Pseudomonadota</taxon>
        <taxon>Alphaproteobacteria</taxon>
        <taxon>Hyphomicrobiales</taxon>
        <taxon>Methylobacteriaceae</taxon>
        <taxon>Methylorubrum</taxon>
    </lineage>
</organism>
<dbReference type="Pfam" id="PF01627">
    <property type="entry name" value="Hpt"/>
    <property type="match status" value="1"/>
</dbReference>
<keyword evidence="4" id="KW-0418">Kinase</keyword>
<evidence type="ECO:0000259" key="3">
    <source>
        <dbReference type="PROSITE" id="PS50894"/>
    </source>
</evidence>
<evidence type="ECO:0000256" key="2">
    <source>
        <dbReference type="PROSITE-ProRule" id="PRU00110"/>
    </source>
</evidence>
<sequence>MVTKPGPVIRHSPQVLTLAALNGYAPGRPALWIAGATHRQVAAASALTQNRADGAAVSSRTTMIKQTIRTDVDPENKLAPLLDHAHLDAQTFGDADLAREVLSLFEDQCRRLLPAMAEASRPAEERADLAHTLKGAALGVGAMQVAEASTAVETRFRTVGEADLEALRSAVAETLAALAALGLEM</sequence>
<gene>
    <name evidence="4" type="ordered locus">Mchl_4931</name>
</gene>
<dbReference type="KEGG" id="mch:Mchl_4931"/>
<dbReference type="EMBL" id="CP001298">
    <property type="protein sequence ID" value="ACK85696.1"/>
    <property type="molecule type" value="Genomic_DNA"/>
</dbReference>
<dbReference type="Gene3D" id="1.20.120.160">
    <property type="entry name" value="HPT domain"/>
    <property type="match status" value="1"/>
</dbReference>
<accession>B7KSM8</accession>
<name>B7KSM8_METC4</name>
<dbReference type="GO" id="GO:0000160">
    <property type="term" value="P:phosphorelay signal transduction system"/>
    <property type="evidence" value="ECO:0007669"/>
    <property type="project" value="UniProtKB-KW"/>
</dbReference>
<dbReference type="SUPFAM" id="SSF47226">
    <property type="entry name" value="Histidine-containing phosphotransfer domain, HPT domain"/>
    <property type="match status" value="1"/>
</dbReference>
<dbReference type="Proteomes" id="UP000002385">
    <property type="component" value="Chromosome"/>
</dbReference>
<dbReference type="AlphaFoldDB" id="B7KSM8"/>
<dbReference type="InterPro" id="IPR008207">
    <property type="entry name" value="Sig_transdc_His_kin_Hpt_dom"/>
</dbReference>
<feature type="modified residue" description="Phosphohistidine" evidence="2">
    <location>
        <position position="131"/>
    </location>
</feature>
<keyword evidence="4" id="KW-0808">Transferase</keyword>
<evidence type="ECO:0000313" key="5">
    <source>
        <dbReference type="Proteomes" id="UP000002385"/>
    </source>
</evidence>
<evidence type="ECO:0000313" key="4">
    <source>
        <dbReference type="EMBL" id="ACK85696.1"/>
    </source>
</evidence>
<reference evidence="4 5" key="2">
    <citation type="journal article" date="2012" name="J. Bacteriol.">
        <title>Complete genome sequences of six strains of the genus Methylobacterium.</title>
        <authorList>
            <person name="Marx C.J."/>
            <person name="Bringel F."/>
            <person name="Chistoserdova L."/>
            <person name="Moulin L."/>
            <person name="Farhan Ul Haque M."/>
            <person name="Fleischman D.E."/>
            <person name="Gruffaz C."/>
            <person name="Jourand P."/>
            <person name="Knief C."/>
            <person name="Lee M.C."/>
            <person name="Muller E.E."/>
            <person name="Nadalig T."/>
            <person name="Peyraud R."/>
            <person name="Roselli S."/>
            <person name="Russ L."/>
            <person name="Goodwin L.A."/>
            <person name="Ivanova N."/>
            <person name="Kyrpides N."/>
            <person name="Lajus A."/>
            <person name="Land M.L."/>
            <person name="Medigue C."/>
            <person name="Mikhailova N."/>
            <person name="Nolan M."/>
            <person name="Woyke T."/>
            <person name="Stolyar S."/>
            <person name="Vorholt J.A."/>
            <person name="Vuilleumier S."/>
        </authorList>
    </citation>
    <scope>NUCLEOTIDE SEQUENCE [LARGE SCALE GENOMIC DNA]</scope>
    <source>
        <strain evidence="5">CM4 / NCIMB 13688</strain>
    </source>
</reference>